<reference evidence="10" key="1">
    <citation type="journal article" date="2014" name="Int. J. Syst. Evol. Microbiol.">
        <title>Complete genome sequence of Corynebacterium casei LMG S-19264T (=DSM 44701T), isolated from a smear-ripened cheese.</title>
        <authorList>
            <consortium name="US DOE Joint Genome Institute (JGI-PGF)"/>
            <person name="Walter F."/>
            <person name="Albersmeier A."/>
            <person name="Kalinowski J."/>
            <person name="Ruckert C."/>
        </authorList>
    </citation>
    <scope>NUCLEOTIDE SEQUENCE</scope>
    <source>
        <strain evidence="10">CGMCC 1.14984</strain>
    </source>
</reference>
<dbReference type="RefSeq" id="WP_155138621.1">
    <property type="nucleotide sequence ID" value="NZ_BMGZ01000001.1"/>
</dbReference>
<proteinExistence type="inferred from homology"/>
<reference evidence="11 13" key="2">
    <citation type="submission" date="2020-02" db="EMBL/GenBank/DDBJ databases">
        <title>Genome sequence of Parvularcula flava strain NH6-79.</title>
        <authorList>
            <person name="Abdul Karim M.H."/>
            <person name="Lam M.Q."/>
            <person name="Chen S.J."/>
            <person name="Yahya A."/>
            <person name="Shahir S."/>
            <person name="Shamsir M.S."/>
            <person name="Chong C.S."/>
        </authorList>
    </citation>
    <scope>NUCLEOTIDE SEQUENCE [LARGE SCALE GENOMIC DNA]</scope>
    <source>
        <strain evidence="11 13">NH6-79</strain>
    </source>
</reference>
<dbReference type="PROSITE" id="PS52040">
    <property type="entry name" value="TOPO_IIA"/>
    <property type="match status" value="1"/>
</dbReference>
<dbReference type="Gene3D" id="3.30.1360.40">
    <property type="match status" value="1"/>
</dbReference>
<dbReference type="GO" id="GO:0007059">
    <property type="term" value="P:chromosome segregation"/>
    <property type="evidence" value="ECO:0007669"/>
    <property type="project" value="UniProtKB-UniRule"/>
</dbReference>
<dbReference type="GO" id="GO:0003918">
    <property type="term" value="F:DNA topoisomerase type II (double strand cut, ATP-hydrolyzing) activity"/>
    <property type="evidence" value="ECO:0007669"/>
    <property type="project" value="UniProtKB-UniRule"/>
</dbReference>
<evidence type="ECO:0000256" key="7">
    <source>
        <dbReference type="HAMAP-Rule" id="MF_00936"/>
    </source>
</evidence>
<dbReference type="GO" id="GO:0003677">
    <property type="term" value="F:DNA binding"/>
    <property type="evidence" value="ECO:0007669"/>
    <property type="project" value="UniProtKB-UniRule"/>
</dbReference>
<dbReference type="GO" id="GO:0006265">
    <property type="term" value="P:DNA topological change"/>
    <property type="evidence" value="ECO:0007669"/>
    <property type="project" value="UniProtKB-UniRule"/>
</dbReference>
<dbReference type="Gene3D" id="3.90.199.10">
    <property type="entry name" value="Topoisomerase II, domain 5"/>
    <property type="match status" value="1"/>
</dbReference>
<dbReference type="EC" id="5.6.2.2" evidence="7"/>
<comment type="catalytic activity">
    <reaction evidence="1 7 8">
        <text>ATP-dependent breakage, passage and rejoining of double-stranded DNA.</text>
        <dbReference type="EC" id="5.6.2.2"/>
    </reaction>
</comment>
<sequence length="747" mass="83513">MSDLTEDIFLEPLSDALSRRYLAYALSTITSRALPDVRDGLKPVQRRILYAMMQMKLTPTGAHKKSARVVGDVIGKYHPHGDASIYDALVRMAQDFASRFPLVDGQGNFGNIDGDNAAAMRYTECRTTDATMLLLSGIDQDTVDFRENYDGNDTEPSVLPAAFPNLLANGTTGIAVGMATSIPPHNVAELIDAAIHIIKAPNAKAETLVEKYVKGPDFPTGGVLVEPQESMIEAYATGRGSFRVRARWEKEELTRGKYQIVITEIPYQVQKSRLIEKIAELIQTRKLPILSDVRDESAEDIRLVLEPKSQNVDPAVLMETVFKLTDLESRISLNLNVLDAQGTPRVMSLREVLQSFLDHRKDVLVRRSNYRLGKIEHRLEILDGYLIAFLNLDEVIRIIREEDEPKKELMATFKLTDVQAEAILNMRLRSLRKLEEMELKTEHKDLRKEQKELKALLKSDDAQWKKITEELRETRKSFDPKSGIGKRRTEVTDAPDEIEVNLDDLIEKEPVTVILSEKGWVRTMKGHVENTADIKYKEGDKEGHVLHAMTNEKVMLFGTNGKFYTLDVRDLPGGRGNGEPIRLMIDLGNDESIAEVFVFKGGRTLLLASTAGHGFFANEDDVLATTKKGKQVLNVPSGAEAVVCRLMDEAPGKDTMLASLGTNRKLLIFPAEELPTMTRGKGVVLQKVTGGDLADAKTFSKKEELSWKDRAGRVQSEARWKDWLGKRAQAGKIVPKGFSRALSFGKD</sequence>
<feature type="site" description="Interaction with DNA" evidence="7">
    <location>
        <position position="80"/>
    </location>
</feature>
<comment type="subcellular location">
    <subcellularLocation>
        <location evidence="7">Cell membrane</location>
        <topology evidence="7">Peripheral membrane protein</topology>
    </subcellularLocation>
</comment>
<dbReference type="InterPro" id="IPR013758">
    <property type="entry name" value="Topo_IIA_A/C_ab"/>
</dbReference>
<dbReference type="SUPFAM" id="SSF56719">
    <property type="entry name" value="Type II DNA topoisomerase"/>
    <property type="match status" value="1"/>
</dbReference>
<dbReference type="Pfam" id="PF00521">
    <property type="entry name" value="DNA_topoisoIV"/>
    <property type="match status" value="1"/>
</dbReference>
<dbReference type="SUPFAM" id="SSF101904">
    <property type="entry name" value="GyrA/ParC C-terminal domain-like"/>
    <property type="match status" value="1"/>
</dbReference>
<keyword evidence="3 7" id="KW-0799">Topoisomerase</keyword>
<keyword evidence="6 7" id="KW-0413">Isomerase</keyword>
<dbReference type="EMBL" id="BMGZ01000001">
    <property type="protein sequence ID" value="GGH95823.1"/>
    <property type="molecule type" value="Genomic_DNA"/>
</dbReference>
<feature type="site" description="Interaction with DNA" evidence="7">
    <location>
        <position position="42"/>
    </location>
</feature>
<protein>
    <recommendedName>
        <fullName evidence="7">DNA topoisomerase 4 subunit A</fullName>
        <ecNumber evidence="7">5.6.2.2</ecNumber>
    </recommendedName>
    <alternativeName>
        <fullName evidence="7">Topoisomerase IV subunit A</fullName>
    </alternativeName>
</protein>
<dbReference type="NCBIfam" id="NF004044">
    <property type="entry name" value="PRK05561.1"/>
    <property type="match status" value="1"/>
</dbReference>
<dbReference type="FunFam" id="1.10.268.10:FF:000001">
    <property type="entry name" value="DNA gyrase subunit A"/>
    <property type="match status" value="1"/>
</dbReference>
<feature type="site" description="Transition state stabilizer" evidence="7">
    <location>
        <position position="121"/>
    </location>
</feature>
<gene>
    <name evidence="10" type="primary">gyrA</name>
    <name evidence="7 11" type="synonym">parC</name>
    <name evidence="11" type="ORF">FF098_006590</name>
    <name evidence="10" type="ORF">GCM10011355_13270</name>
</gene>
<evidence type="ECO:0000313" key="11">
    <source>
        <dbReference type="EMBL" id="NHK27566.1"/>
    </source>
</evidence>
<evidence type="ECO:0000256" key="8">
    <source>
        <dbReference type="PROSITE-ProRule" id="PRU01384"/>
    </source>
</evidence>
<comment type="function">
    <text evidence="7">Topoisomerase IV is essential for chromosome segregation. It relaxes supercoiled DNA. Performs the decatenation events required during the replication of a circular DNA molecule.</text>
</comment>
<dbReference type="InterPro" id="IPR013757">
    <property type="entry name" value="Topo_IIA_A_a_sf"/>
</dbReference>
<evidence type="ECO:0000259" key="9">
    <source>
        <dbReference type="PROSITE" id="PS52040"/>
    </source>
</evidence>
<evidence type="ECO:0000256" key="4">
    <source>
        <dbReference type="ARBA" id="ARBA00023125"/>
    </source>
</evidence>
<dbReference type="EMBL" id="VCJR02000001">
    <property type="protein sequence ID" value="NHK27566.1"/>
    <property type="molecule type" value="Genomic_DNA"/>
</dbReference>
<feature type="site" description="Interaction with DNA" evidence="7">
    <location>
        <position position="78"/>
    </location>
</feature>
<evidence type="ECO:0000256" key="5">
    <source>
        <dbReference type="ARBA" id="ARBA00023136"/>
    </source>
</evidence>
<dbReference type="InterPro" id="IPR013760">
    <property type="entry name" value="Topo_IIA-like_dom_sf"/>
</dbReference>
<dbReference type="HAMAP" id="MF_00936">
    <property type="entry name" value="ParC_type1"/>
    <property type="match status" value="1"/>
</dbReference>
<evidence type="ECO:0000313" key="12">
    <source>
        <dbReference type="Proteomes" id="UP000621856"/>
    </source>
</evidence>
<evidence type="ECO:0000256" key="3">
    <source>
        <dbReference type="ARBA" id="ARBA00023029"/>
    </source>
</evidence>
<dbReference type="GO" id="GO:0005737">
    <property type="term" value="C:cytoplasm"/>
    <property type="evidence" value="ECO:0007669"/>
    <property type="project" value="TreeGrafter"/>
</dbReference>
<evidence type="ECO:0000256" key="2">
    <source>
        <dbReference type="ARBA" id="ARBA00022475"/>
    </source>
</evidence>
<evidence type="ECO:0000256" key="1">
    <source>
        <dbReference type="ARBA" id="ARBA00000185"/>
    </source>
</evidence>
<accession>A0A8J3EQQ8</accession>
<keyword evidence="2 7" id="KW-1003">Cell membrane</keyword>
<dbReference type="PANTHER" id="PTHR43493">
    <property type="entry name" value="DNA GYRASE/TOPOISOMERASE SUBUNIT A"/>
    <property type="match status" value="1"/>
</dbReference>
<dbReference type="InterPro" id="IPR002205">
    <property type="entry name" value="Topo_IIA_dom_A"/>
</dbReference>
<name>A0A8J3EQQ8_9PROT</name>
<dbReference type="GO" id="GO:0005694">
    <property type="term" value="C:chromosome"/>
    <property type="evidence" value="ECO:0007669"/>
    <property type="project" value="InterPro"/>
</dbReference>
<reference evidence="10" key="3">
    <citation type="submission" date="2020-09" db="EMBL/GenBank/DDBJ databases">
        <authorList>
            <person name="Sun Q."/>
            <person name="Zhou Y."/>
        </authorList>
    </citation>
    <scope>NUCLEOTIDE SEQUENCE</scope>
    <source>
        <strain evidence="10">CGMCC 1.14984</strain>
    </source>
</reference>
<dbReference type="InterPro" id="IPR035516">
    <property type="entry name" value="Gyrase/topoIV_suA_C"/>
</dbReference>
<dbReference type="PANTHER" id="PTHR43493:SF1">
    <property type="entry name" value="DNA TOPOISOMERASE 4 SUBUNIT A"/>
    <property type="match status" value="1"/>
</dbReference>
<dbReference type="GO" id="GO:0005524">
    <property type="term" value="F:ATP binding"/>
    <property type="evidence" value="ECO:0007669"/>
    <property type="project" value="InterPro"/>
</dbReference>
<keyword evidence="13" id="KW-1185">Reference proteome</keyword>
<feature type="active site" description="O-(5'-phospho-DNA)-tyrosine intermediate" evidence="7 8">
    <location>
        <position position="122"/>
    </location>
</feature>
<dbReference type="CDD" id="cd00187">
    <property type="entry name" value="TOP4c"/>
    <property type="match status" value="1"/>
</dbReference>
<keyword evidence="4 7" id="KW-0238">DNA-binding</keyword>
<dbReference type="AlphaFoldDB" id="A0A8J3EQQ8"/>
<evidence type="ECO:0000256" key="6">
    <source>
        <dbReference type="ARBA" id="ARBA00023235"/>
    </source>
</evidence>
<dbReference type="InterPro" id="IPR006691">
    <property type="entry name" value="GyrA/parC_rep"/>
</dbReference>
<dbReference type="Proteomes" id="UP000818603">
    <property type="component" value="Unassembled WGS sequence"/>
</dbReference>
<comment type="subunit">
    <text evidence="7">Heterotetramer composed of ParC and ParE.</text>
</comment>
<comment type="caution">
    <text evidence="10">The sequence shown here is derived from an EMBL/GenBank/DDBJ whole genome shotgun (WGS) entry which is preliminary data.</text>
</comment>
<keyword evidence="5 7" id="KW-0472">Membrane</keyword>
<dbReference type="InterPro" id="IPR050220">
    <property type="entry name" value="Type_II_DNA_Topoisomerases"/>
</dbReference>
<dbReference type="GO" id="GO:0019897">
    <property type="term" value="C:extrinsic component of plasma membrane"/>
    <property type="evidence" value="ECO:0007669"/>
    <property type="project" value="UniProtKB-UniRule"/>
</dbReference>
<dbReference type="Gene3D" id="2.120.10.90">
    <property type="entry name" value="DNA gyrase/topoisomerase IV, subunit A, C-terminal"/>
    <property type="match status" value="1"/>
</dbReference>
<dbReference type="Pfam" id="PF03989">
    <property type="entry name" value="DNA_gyraseA_C"/>
    <property type="match status" value="2"/>
</dbReference>
<dbReference type="NCBIfam" id="TIGR01062">
    <property type="entry name" value="parC_Gneg"/>
    <property type="match status" value="1"/>
</dbReference>
<comment type="similarity">
    <text evidence="7">Belongs to the type II topoisomerase GyrA/ParC subunit family. ParC type 1 subfamily.</text>
</comment>
<dbReference type="Gene3D" id="1.10.268.10">
    <property type="entry name" value="Topoisomerase, domain 3"/>
    <property type="match status" value="1"/>
</dbReference>
<evidence type="ECO:0000313" key="13">
    <source>
        <dbReference type="Proteomes" id="UP000818603"/>
    </source>
</evidence>
<feature type="domain" description="Topo IIA-type catalytic" evidence="9">
    <location>
        <begin position="34"/>
        <end position="505"/>
    </location>
</feature>
<dbReference type="SMART" id="SM00434">
    <property type="entry name" value="TOP4c"/>
    <property type="match status" value="1"/>
</dbReference>
<dbReference type="GO" id="GO:0009330">
    <property type="term" value="C:DNA topoisomerase type II (double strand cut, ATP-hydrolyzing) complex"/>
    <property type="evidence" value="ECO:0007669"/>
    <property type="project" value="TreeGrafter"/>
</dbReference>
<organism evidence="10 12">
    <name type="scientific">Aquisalinus luteolus</name>
    <dbReference type="NCBI Taxonomy" id="1566827"/>
    <lineage>
        <taxon>Bacteria</taxon>
        <taxon>Pseudomonadati</taxon>
        <taxon>Pseudomonadota</taxon>
        <taxon>Alphaproteobacteria</taxon>
        <taxon>Parvularculales</taxon>
        <taxon>Parvularculaceae</taxon>
        <taxon>Aquisalinus</taxon>
    </lineage>
</organism>
<evidence type="ECO:0000313" key="10">
    <source>
        <dbReference type="EMBL" id="GGH95823.1"/>
    </source>
</evidence>
<dbReference type="Proteomes" id="UP000621856">
    <property type="component" value="Unassembled WGS sequence"/>
</dbReference>
<dbReference type="InterPro" id="IPR005742">
    <property type="entry name" value="TopoIV_A_Gneg"/>
</dbReference>